<dbReference type="EMBL" id="CP015163">
    <property type="protein sequence ID" value="AXB43669.1"/>
    <property type="molecule type" value="Genomic_DNA"/>
</dbReference>
<organism evidence="1 2">
    <name type="scientific">Amycolatopsis albispora</name>
    <dbReference type="NCBI Taxonomy" id="1804986"/>
    <lineage>
        <taxon>Bacteria</taxon>
        <taxon>Bacillati</taxon>
        <taxon>Actinomycetota</taxon>
        <taxon>Actinomycetes</taxon>
        <taxon>Pseudonocardiales</taxon>
        <taxon>Pseudonocardiaceae</taxon>
        <taxon>Amycolatopsis</taxon>
    </lineage>
</organism>
<keyword evidence="2" id="KW-1185">Reference proteome</keyword>
<evidence type="ECO:0000313" key="1">
    <source>
        <dbReference type="EMBL" id="AXB43669.1"/>
    </source>
</evidence>
<evidence type="ECO:0000313" key="2">
    <source>
        <dbReference type="Proteomes" id="UP000250434"/>
    </source>
</evidence>
<name>A0A344L6J5_9PSEU</name>
<gene>
    <name evidence="1" type="ORF">A4R43_14910</name>
</gene>
<accession>A0A344L6J5</accession>
<proteinExistence type="predicted"/>
<dbReference type="AlphaFoldDB" id="A0A344L6J5"/>
<dbReference type="KEGG" id="aab:A4R43_14910"/>
<reference evidence="1 2" key="1">
    <citation type="submission" date="2016-04" db="EMBL/GenBank/DDBJ databases">
        <title>Complete genome sequence and analysis of deep-sea sediment isolate, Amycolatopsis sp. WP1.</title>
        <authorList>
            <person name="Wang H."/>
            <person name="Chen S."/>
            <person name="Wu Q."/>
        </authorList>
    </citation>
    <scope>NUCLEOTIDE SEQUENCE [LARGE SCALE GENOMIC DNA]</scope>
    <source>
        <strain evidence="1 2">WP1</strain>
    </source>
</reference>
<dbReference type="Proteomes" id="UP000250434">
    <property type="component" value="Chromosome"/>
</dbReference>
<sequence length="189" mass="19833">MRQRVEKTELTGTGPIRLLTLLAVQVRDGLQQSLAFGVQLVVPLPQTLSERIGRVGVLGLPEDVVQLPGDVGELALQPLPLLGSLALGALVHLVQLGDEQVHPIGAEDAFGEEAADLGHDQVFAQVDRGGVPGVLVRPSAVVVLRVTAVVGDPVPRVADHPAAAVAQHPPPKPVRTLRPRVLLQPCTVA</sequence>
<dbReference type="RefSeq" id="WP_205215338.1">
    <property type="nucleotide sequence ID" value="NZ_CP015163.1"/>
</dbReference>
<protein>
    <submittedName>
        <fullName evidence="1">Uncharacterized protein</fullName>
    </submittedName>
</protein>